<feature type="domain" description="ATP-grasp" evidence="2">
    <location>
        <begin position="117"/>
        <end position="314"/>
    </location>
</feature>
<dbReference type="GO" id="GO:0005524">
    <property type="term" value="F:ATP binding"/>
    <property type="evidence" value="ECO:0007669"/>
    <property type="project" value="UniProtKB-UniRule"/>
</dbReference>
<name>A0A1G9WIS1_9BACT</name>
<dbReference type="PROSITE" id="PS50975">
    <property type="entry name" value="ATP_GRASP"/>
    <property type="match status" value="1"/>
</dbReference>
<evidence type="ECO:0000259" key="2">
    <source>
        <dbReference type="PROSITE" id="PS50975"/>
    </source>
</evidence>
<gene>
    <name evidence="3" type="ORF">SAMN05660860_03254</name>
</gene>
<accession>A0A1G9WIS1</accession>
<dbReference type="Proteomes" id="UP000182146">
    <property type="component" value="Unassembled WGS sequence"/>
</dbReference>
<evidence type="ECO:0000313" key="3">
    <source>
        <dbReference type="EMBL" id="SDM84257.1"/>
    </source>
</evidence>
<dbReference type="GO" id="GO:0046872">
    <property type="term" value="F:metal ion binding"/>
    <property type="evidence" value="ECO:0007669"/>
    <property type="project" value="InterPro"/>
</dbReference>
<dbReference type="SUPFAM" id="SSF56059">
    <property type="entry name" value="Glutathione synthetase ATP-binding domain-like"/>
    <property type="match status" value="1"/>
</dbReference>
<reference evidence="3 4" key="1">
    <citation type="submission" date="2016-10" db="EMBL/GenBank/DDBJ databases">
        <authorList>
            <person name="de Groot N.N."/>
        </authorList>
    </citation>
    <scope>NUCLEOTIDE SEQUENCE [LARGE SCALE GENOMIC DNA]</scope>
    <source>
        <strain evidence="3 4">DSM 17813</strain>
    </source>
</reference>
<dbReference type="Gene3D" id="3.30.470.20">
    <property type="entry name" value="ATP-grasp fold, B domain"/>
    <property type="match status" value="1"/>
</dbReference>
<dbReference type="STRING" id="392333.SAMN05660860_03254"/>
<dbReference type="OrthoDB" id="24041at2"/>
<protein>
    <recommendedName>
        <fullName evidence="2">ATP-grasp domain-containing protein</fullName>
    </recommendedName>
</protein>
<dbReference type="InterPro" id="IPR011761">
    <property type="entry name" value="ATP-grasp"/>
</dbReference>
<evidence type="ECO:0000256" key="1">
    <source>
        <dbReference type="PROSITE-ProRule" id="PRU00409"/>
    </source>
</evidence>
<organism evidence="3 4">
    <name type="scientific">Geoalkalibacter ferrihydriticus</name>
    <dbReference type="NCBI Taxonomy" id="392333"/>
    <lineage>
        <taxon>Bacteria</taxon>
        <taxon>Pseudomonadati</taxon>
        <taxon>Thermodesulfobacteriota</taxon>
        <taxon>Desulfuromonadia</taxon>
        <taxon>Desulfuromonadales</taxon>
        <taxon>Geoalkalibacteraceae</taxon>
        <taxon>Geoalkalibacter</taxon>
    </lineage>
</organism>
<dbReference type="RefSeq" id="WP_139172196.1">
    <property type="nucleotide sequence ID" value="NZ_FNGU01000011.1"/>
</dbReference>
<keyword evidence="1" id="KW-0547">Nucleotide-binding</keyword>
<keyword evidence="1" id="KW-0067">ATP-binding</keyword>
<sequence>MEQIVLLDLKFNHFQIMRNFNQTLFRIAVYSNSRNIFHNTAIKFEHIKADGDIDTQIYLAGLLALGGNFKKKPFIVPATDEEVLFLYKNSEIIEKYYTISNPKKDIVENVIDKFNIQDLLKFHGFTYPKTALLSDGFETDLKLDYPCIIKSASAGDWKNEKSSTLVGESKAVVVNDAAELALYFEKFKRISPRLIAQEIIEPAEGGIFSFCSYSDRDGKVLHGFVTQKLIQYPEGFGTAVLCQTVDDNEVYELGRSVIERLGADGVCETEIIRDARTGKLIIIEINTRHWMQHRLSTRLGVNYSLLDFYYRTGNDEKVREFVGNANGRPRNFIWFDDVGFMIYVVKNLFQPRKCKLREVWRNKWEFSLFSLTDLRPFWGCVWQKVSKFR</sequence>
<proteinExistence type="predicted"/>
<dbReference type="AlphaFoldDB" id="A0A1G9WIS1"/>
<dbReference type="EMBL" id="FNGU01000011">
    <property type="protein sequence ID" value="SDM84257.1"/>
    <property type="molecule type" value="Genomic_DNA"/>
</dbReference>
<evidence type="ECO:0000313" key="4">
    <source>
        <dbReference type="Proteomes" id="UP000182146"/>
    </source>
</evidence>